<feature type="transmembrane region" description="Helical" evidence="5">
    <location>
        <begin position="128"/>
        <end position="145"/>
    </location>
</feature>
<evidence type="ECO:0000313" key="9">
    <source>
        <dbReference type="Proteomes" id="UP000306813"/>
    </source>
</evidence>
<keyword evidence="5" id="KW-0830">Ubiquinone</keyword>
<dbReference type="HAMAP" id="MF_00445">
    <property type="entry name" value="NDH1_NuoN_1"/>
    <property type="match status" value="1"/>
</dbReference>
<keyword evidence="5" id="KW-0874">Quinone</keyword>
<feature type="transmembrane region" description="Helical" evidence="5">
    <location>
        <begin position="266"/>
        <end position="284"/>
    </location>
</feature>
<comment type="function">
    <text evidence="5">NDH-1 shuttles electrons from NADH, via FMN and iron-sulfur (Fe-S) centers, to quinones in the respiratory chain. The immediate electron acceptor for the enzyme in this species is believed to be ubiquinone. Couples the redox reaction to proton translocation (for every two electrons transferred, four hydrogen ions are translocated across the cytoplasmic membrane), and thus conserves the redox energy in a proton gradient.</text>
</comment>
<organism evidence="8 9">
    <name type="scientific">Campylobacter helveticus</name>
    <dbReference type="NCBI Taxonomy" id="28898"/>
    <lineage>
        <taxon>Bacteria</taxon>
        <taxon>Pseudomonadati</taxon>
        <taxon>Campylobacterota</taxon>
        <taxon>Epsilonproteobacteria</taxon>
        <taxon>Campylobacterales</taxon>
        <taxon>Campylobacteraceae</taxon>
        <taxon>Campylobacter</taxon>
    </lineage>
</organism>
<feature type="transmembrane region" description="Helical" evidence="5">
    <location>
        <begin position="79"/>
        <end position="97"/>
    </location>
</feature>
<dbReference type="EC" id="7.1.1.-" evidence="5"/>
<keyword evidence="5" id="KW-1278">Translocase</keyword>
<dbReference type="PANTHER" id="PTHR22773">
    <property type="entry name" value="NADH DEHYDROGENASE"/>
    <property type="match status" value="1"/>
</dbReference>
<feature type="transmembrane region" description="Helical" evidence="5">
    <location>
        <begin position="199"/>
        <end position="223"/>
    </location>
</feature>
<comment type="subunit">
    <text evidence="5">NDH-1 is composed of 14 different subunits. Subunits NuoA, H, J, K, L, M, N constitute the membrane sector of the complex.</text>
</comment>
<evidence type="ECO:0000313" key="8">
    <source>
        <dbReference type="EMBL" id="TNB57747.1"/>
    </source>
</evidence>
<dbReference type="InterPro" id="IPR001750">
    <property type="entry name" value="ND/Mrp_TM"/>
</dbReference>
<feature type="transmembrane region" description="Helical" evidence="5">
    <location>
        <begin position="291"/>
        <end position="309"/>
    </location>
</feature>
<evidence type="ECO:0000259" key="7">
    <source>
        <dbReference type="Pfam" id="PF00361"/>
    </source>
</evidence>
<protein>
    <recommendedName>
        <fullName evidence="5">NADH-quinone oxidoreductase subunit N</fullName>
        <ecNumber evidence="5">7.1.1.-</ecNumber>
    </recommendedName>
    <alternativeName>
        <fullName evidence="5">NADH dehydrogenase I subunit N</fullName>
    </alternativeName>
    <alternativeName>
        <fullName evidence="5">NDH-1 subunit N</fullName>
    </alternativeName>
</protein>
<keyword evidence="4 5" id="KW-0472">Membrane</keyword>
<accession>A0AAX2UJX4</accession>
<evidence type="ECO:0000256" key="3">
    <source>
        <dbReference type="ARBA" id="ARBA00022989"/>
    </source>
</evidence>
<comment type="catalytic activity">
    <reaction evidence="5">
        <text>a quinone + NADH + 5 H(+)(in) = a quinol + NAD(+) + 4 H(+)(out)</text>
        <dbReference type="Rhea" id="RHEA:57888"/>
        <dbReference type="ChEBI" id="CHEBI:15378"/>
        <dbReference type="ChEBI" id="CHEBI:24646"/>
        <dbReference type="ChEBI" id="CHEBI:57540"/>
        <dbReference type="ChEBI" id="CHEBI:57945"/>
        <dbReference type="ChEBI" id="CHEBI:132124"/>
    </reaction>
</comment>
<feature type="transmembrane region" description="Helical" evidence="5">
    <location>
        <begin position="321"/>
        <end position="344"/>
    </location>
</feature>
<gene>
    <name evidence="5" type="primary">nuoN</name>
    <name evidence="8" type="ORF">FDW42_04370</name>
</gene>
<keyword evidence="2 5" id="KW-0812">Transmembrane</keyword>
<dbReference type="GO" id="GO:0008137">
    <property type="term" value="F:NADH dehydrogenase (ubiquinone) activity"/>
    <property type="evidence" value="ECO:0007669"/>
    <property type="project" value="InterPro"/>
</dbReference>
<proteinExistence type="inferred from homology"/>
<keyword evidence="5" id="KW-0520">NAD</keyword>
<feature type="transmembrane region" description="Helical" evidence="5">
    <location>
        <begin position="364"/>
        <end position="388"/>
    </location>
</feature>
<dbReference type="GO" id="GO:0005886">
    <property type="term" value="C:plasma membrane"/>
    <property type="evidence" value="ECO:0007669"/>
    <property type="project" value="UniProtKB-SubCell"/>
</dbReference>
<feature type="transmembrane region" description="Helical" evidence="5">
    <location>
        <begin position="235"/>
        <end position="254"/>
    </location>
</feature>
<comment type="subcellular location">
    <subcellularLocation>
        <location evidence="5">Cell membrane</location>
        <topology evidence="5">Multi-pass membrane protein</topology>
    </subcellularLocation>
    <subcellularLocation>
        <location evidence="1">Endomembrane system</location>
        <topology evidence="1">Multi-pass membrane protein</topology>
    </subcellularLocation>
    <subcellularLocation>
        <location evidence="6">Membrane</location>
        <topology evidence="6">Multi-pass membrane protein</topology>
    </subcellularLocation>
</comment>
<feature type="transmembrane region" description="Helical" evidence="5">
    <location>
        <begin position="104"/>
        <end position="122"/>
    </location>
</feature>
<dbReference type="AlphaFoldDB" id="A0AAX2UJX4"/>
<dbReference type="GeneID" id="52037416"/>
<dbReference type="InterPro" id="IPR010096">
    <property type="entry name" value="NADH-Q_OxRdtase_suN/2"/>
</dbReference>
<feature type="domain" description="NADH:quinone oxidoreductase/Mrp antiporter transmembrane" evidence="7">
    <location>
        <begin position="125"/>
        <end position="413"/>
    </location>
</feature>
<evidence type="ECO:0000256" key="6">
    <source>
        <dbReference type="RuleBase" id="RU000320"/>
    </source>
</evidence>
<feature type="transmembrane region" description="Helical" evidence="5">
    <location>
        <begin position="47"/>
        <end position="73"/>
    </location>
</feature>
<dbReference type="Pfam" id="PF00361">
    <property type="entry name" value="Proton_antipo_M"/>
    <property type="match status" value="1"/>
</dbReference>
<feature type="transmembrane region" description="Helical" evidence="5">
    <location>
        <begin position="157"/>
        <end position="179"/>
    </location>
</feature>
<dbReference type="GO" id="GO:0048038">
    <property type="term" value="F:quinone binding"/>
    <property type="evidence" value="ECO:0007669"/>
    <property type="project" value="UniProtKB-KW"/>
</dbReference>
<dbReference type="KEGG" id="chv:CHELV3228_1511"/>
<evidence type="ECO:0000256" key="2">
    <source>
        <dbReference type="ARBA" id="ARBA00022692"/>
    </source>
</evidence>
<dbReference type="GO" id="GO:0042773">
    <property type="term" value="P:ATP synthesis coupled electron transport"/>
    <property type="evidence" value="ECO:0007669"/>
    <property type="project" value="InterPro"/>
</dbReference>
<comment type="similarity">
    <text evidence="5">Belongs to the complex I subunit 2 family.</text>
</comment>
<keyword evidence="5" id="KW-0813">Transport</keyword>
<reference evidence="8 9" key="1">
    <citation type="submission" date="2019-05" db="EMBL/GenBank/DDBJ databases">
        <title>Draft genomes of eight strains of Campylobacter helveticus isolated from cats and a dog in New Zealand.</title>
        <authorList>
            <person name="Bojanic K."/>
            <person name="Midwinter A.C."/>
            <person name="Biggs P.J."/>
            <person name="Acke E."/>
            <person name="Cornelius A.J."/>
            <person name="Marshall J.C."/>
        </authorList>
    </citation>
    <scope>NUCLEOTIDE SEQUENCE [LARGE SCALE GENOMIC DNA]</scope>
    <source>
        <strain evidence="8 9">ACP123b</strain>
    </source>
</reference>
<feature type="transmembrane region" description="Helical" evidence="5">
    <location>
        <begin position="400"/>
        <end position="419"/>
    </location>
</feature>
<dbReference type="GO" id="GO:0050136">
    <property type="term" value="F:NADH dehydrogenase (quinone) (non-electrogenic) activity"/>
    <property type="evidence" value="ECO:0007669"/>
    <property type="project" value="UniProtKB-UniRule"/>
</dbReference>
<evidence type="ECO:0000256" key="1">
    <source>
        <dbReference type="ARBA" id="ARBA00004127"/>
    </source>
</evidence>
<feature type="transmembrane region" description="Helical" evidence="5">
    <location>
        <begin position="447"/>
        <end position="463"/>
    </location>
</feature>
<evidence type="ECO:0000256" key="4">
    <source>
        <dbReference type="ARBA" id="ARBA00023136"/>
    </source>
</evidence>
<sequence>MSEFLNGVNLNIDLAYPFLFLIVAAIILLLCSAFYRLKANFYASLSLLALMASFFLELSNVNAFGFSASAFLGTLNNDFIAFFANCVILLFSFLYLLMDKEERVGEFYALFLFMVASLMLMVSSWNLLLIFIGLEASSLAFYTLIAMQGHKNAISSALKYFSVAAVGSGFFVLACAFIYLKTGNFDLTLALTAAQKDIWLLSAGVLIFILCAIKLSLAPFHFWLRDVYYASHSNLVAFISVVPKIAMFAVLIRLFDFFNHTKFDKIIIILAVFSMIVASLVALSQKDVKKMLAYSSVTQSSFVLAALAPMLSIELGSDLSFVFWVVFGYWVLFAFANYGLFLVLSTLKKSSFEALNSLSITKPFLAFALGICAISLAGIPPFGLFWGKFMVLKSLVDNDLTYLALFVALASVLMLYNYLKLIIHSFFIRGTKVGEDTYKDLEWGQKFTLALCIIVNIFALVLML</sequence>
<dbReference type="EMBL" id="VDBS01000034">
    <property type="protein sequence ID" value="TNB57747.1"/>
    <property type="molecule type" value="Genomic_DNA"/>
</dbReference>
<dbReference type="RefSeq" id="WP_082200425.1">
    <property type="nucleotide sequence ID" value="NZ_CP020478.1"/>
</dbReference>
<feature type="transmembrane region" description="Helical" evidence="5">
    <location>
        <begin position="14"/>
        <end position="35"/>
    </location>
</feature>
<dbReference type="GO" id="GO:0012505">
    <property type="term" value="C:endomembrane system"/>
    <property type="evidence" value="ECO:0007669"/>
    <property type="project" value="UniProtKB-SubCell"/>
</dbReference>
<name>A0AAX2UJX4_9BACT</name>
<keyword evidence="3 5" id="KW-1133">Transmembrane helix</keyword>
<evidence type="ECO:0000256" key="5">
    <source>
        <dbReference type="HAMAP-Rule" id="MF_00445"/>
    </source>
</evidence>
<comment type="caution">
    <text evidence="8">The sequence shown here is derived from an EMBL/GenBank/DDBJ whole genome shotgun (WGS) entry which is preliminary data.</text>
</comment>
<dbReference type="Proteomes" id="UP000306813">
    <property type="component" value="Unassembled WGS sequence"/>
</dbReference>
<keyword evidence="5" id="KW-1003">Cell membrane</keyword>